<keyword evidence="3" id="KW-1185">Reference proteome</keyword>
<dbReference type="RefSeq" id="XP_001267860.1">
    <property type="nucleotide sequence ID" value="XM_001267859.1"/>
</dbReference>
<evidence type="ECO:0000313" key="3">
    <source>
        <dbReference type="Proteomes" id="UP000006701"/>
    </source>
</evidence>
<sequence length="121" mass="14226">MDAKTKIIIKAVVIPLGFLIFILTIFGIFLLKCRRDRKKDEREGLNHSFSPYEAWQTAQPPQNQWPSNQNQNLYQYPISTPQMQRLPPVAIPPPYHRPIDMKGQLQNTFCWQEDKENGMDR</sequence>
<keyword evidence="1" id="KW-0812">Transmembrane</keyword>
<dbReference type="KEGG" id="act:ACLA_081210"/>
<dbReference type="HOGENOM" id="CLU_2037523_0_0_1"/>
<organism evidence="2 3">
    <name type="scientific">Aspergillus clavatus (strain ATCC 1007 / CBS 513.65 / DSM 816 / NCTC 3887 / NRRL 1 / QM 1276 / 107)</name>
    <dbReference type="NCBI Taxonomy" id="344612"/>
    <lineage>
        <taxon>Eukaryota</taxon>
        <taxon>Fungi</taxon>
        <taxon>Dikarya</taxon>
        <taxon>Ascomycota</taxon>
        <taxon>Pezizomycotina</taxon>
        <taxon>Eurotiomycetes</taxon>
        <taxon>Eurotiomycetidae</taxon>
        <taxon>Eurotiales</taxon>
        <taxon>Aspergillaceae</taxon>
        <taxon>Aspergillus</taxon>
        <taxon>Aspergillus subgen. Fumigati</taxon>
    </lineage>
</organism>
<dbReference type="Proteomes" id="UP000006701">
    <property type="component" value="Unassembled WGS sequence"/>
</dbReference>
<name>A1CSZ7_ASPCL</name>
<reference evidence="2 3" key="1">
    <citation type="journal article" date="2008" name="PLoS Genet.">
        <title>Genomic islands in the pathogenic filamentous fungus Aspergillus fumigatus.</title>
        <authorList>
            <person name="Fedorova N.D."/>
            <person name="Khaldi N."/>
            <person name="Joardar V.S."/>
            <person name="Maiti R."/>
            <person name="Amedeo P."/>
            <person name="Anderson M.J."/>
            <person name="Crabtree J."/>
            <person name="Silva J.C."/>
            <person name="Badger J.H."/>
            <person name="Albarraq A."/>
            <person name="Angiuoli S."/>
            <person name="Bussey H."/>
            <person name="Bowyer P."/>
            <person name="Cotty P.J."/>
            <person name="Dyer P.S."/>
            <person name="Egan A."/>
            <person name="Galens K."/>
            <person name="Fraser-Liggett C.M."/>
            <person name="Haas B.J."/>
            <person name="Inman J.M."/>
            <person name="Kent R."/>
            <person name="Lemieux S."/>
            <person name="Malavazi I."/>
            <person name="Orvis J."/>
            <person name="Roemer T."/>
            <person name="Ronning C.M."/>
            <person name="Sundaram J.P."/>
            <person name="Sutton G."/>
            <person name="Turner G."/>
            <person name="Venter J.C."/>
            <person name="White O.R."/>
            <person name="Whitty B.R."/>
            <person name="Youngman P."/>
            <person name="Wolfe K.H."/>
            <person name="Goldman G.H."/>
            <person name="Wortman J.R."/>
            <person name="Jiang B."/>
            <person name="Denning D.W."/>
            <person name="Nierman W.C."/>
        </authorList>
    </citation>
    <scope>NUCLEOTIDE SEQUENCE [LARGE SCALE GENOMIC DNA]</scope>
    <source>
        <strain evidence="3">ATCC 1007 / CBS 513.65 / DSM 816 / NCTC 3887 / NRRL 1</strain>
    </source>
</reference>
<evidence type="ECO:0000313" key="2">
    <source>
        <dbReference type="EMBL" id="EAW06434.1"/>
    </source>
</evidence>
<proteinExistence type="predicted"/>
<keyword evidence="1" id="KW-1133">Transmembrane helix</keyword>
<feature type="transmembrane region" description="Helical" evidence="1">
    <location>
        <begin position="12"/>
        <end position="31"/>
    </location>
</feature>
<gene>
    <name evidence="2" type="ORF">ACLA_081210</name>
</gene>
<accession>A1CSZ7</accession>
<dbReference type="VEuPathDB" id="FungiDB:ACLA_081210"/>
<keyword evidence="1" id="KW-0472">Membrane</keyword>
<dbReference type="EMBL" id="DS027060">
    <property type="protein sequence ID" value="EAW06434.1"/>
    <property type="molecule type" value="Genomic_DNA"/>
</dbReference>
<dbReference type="GeneID" id="4700179"/>
<evidence type="ECO:0000256" key="1">
    <source>
        <dbReference type="SAM" id="Phobius"/>
    </source>
</evidence>
<protein>
    <submittedName>
        <fullName evidence="2">Uncharacterized protein</fullName>
    </submittedName>
</protein>
<dbReference type="AlphaFoldDB" id="A1CSZ7"/>